<accession>A0ABM9HDA3</accession>
<organism evidence="1 2">
    <name type="scientific">Nitrospina watsonii</name>
    <dbReference type="NCBI Taxonomy" id="1323948"/>
    <lineage>
        <taxon>Bacteria</taxon>
        <taxon>Pseudomonadati</taxon>
        <taxon>Nitrospinota/Tectimicrobiota group</taxon>
        <taxon>Nitrospinota</taxon>
        <taxon>Nitrospinia</taxon>
        <taxon>Nitrospinales</taxon>
        <taxon>Nitrospinaceae</taxon>
        <taxon>Nitrospina</taxon>
    </lineage>
</organism>
<proteinExistence type="predicted"/>
<evidence type="ECO:0000313" key="2">
    <source>
        <dbReference type="Proteomes" id="UP001157733"/>
    </source>
</evidence>
<dbReference type="SUPFAM" id="SSF48695">
    <property type="entry name" value="Multiheme cytochromes"/>
    <property type="match status" value="1"/>
</dbReference>
<protein>
    <submittedName>
        <fullName evidence="1">Diheme cytochrome c</fullName>
    </submittedName>
</protein>
<sequence>MAKKKKKDLKGQINFYKAMAVLGVILAGTLVYLFLGSAPPLSPQAFHNPENPASQCLACHTGQASNIPIMPHRRMDDCLFCHTPEDPR</sequence>
<keyword evidence="2" id="KW-1185">Reference proteome</keyword>
<dbReference type="Proteomes" id="UP001157733">
    <property type="component" value="Chromosome"/>
</dbReference>
<reference evidence="1 2" key="1">
    <citation type="submission" date="2022-09" db="EMBL/GenBank/DDBJ databases">
        <authorList>
            <person name="Kop L."/>
        </authorList>
    </citation>
    <scope>NUCLEOTIDE SEQUENCE [LARGE SCALE GENOMIC DNA]</scope>
    <source>
        <strain evidence="1 2">347</strain>
    </source>
</reference>
<dbReference type="InterPro" id="IPR036280">
    <property type="entry name" value="Multihaem_cyt_sf"/>
</dbReference>
<gene>
    <name evidence="1" type="ORF">NSPWAT_1360</name>
</gene>
<dbReference type="RefSeq" id="WP_282011125.1">
    <property type="nucleotide sequence ID" value="NZ_OX336137.1"/>
</dbReference>
<dbReference type="EMBL" id="OX336137">
    <property type="protein sequence ID" value="CAI2718219.1"/>
    <property type="molecule type" value="Genomic_DNA"/>
</dbReference>
<name>A0ABM9HDA3_9BACT</name>
<evidence type="ECO:0000313" key="1">
    <source>
        <dbReference type="EMBL" id="CAI2718219.1"/>
    </source>
</evidence>